<feature type="domain" description="INTS8 TPR repeats" evidence="6">
    <location>
        <begin position="475"/>
        <end position="966"/>
    </location>
</feature>
<dbReference type="GO" id="GO:0034472">
    <property type="term" value="P:snRNA 3'-end processing"/>
    <property type="evidence" value="ECO:0007669"/>
    <property type="project" value="InterPro"/>
</dbReference>
<gene>
    <name evidence="7" type="ORF">WR25_07358</name>
</gene>
<dbReference type="EMBL" id="LIAE01009124">
    <property type="protein sequence ID" value="PAV71169.1"/>
    <property type="molecule type" value="Genomic_DNA"/>
</dbReference>
<keyword evidence="8" id="KW-1185">Reference proteome</keyword>
<reference evidence="7 8" key="1">
    <citation type="journal article" date="2017" name="Curr. Biol.">
        <title>Genome architecture and evolution of a unichromosomal asexual nematode.</title>
        <authorList>
            <person name="Fradin H."/>
            <person name="Zegar C."/>
            <person name="Gutwein M."/>
            <person name="Lucas J."/>
            <person name="Kovtun M."/>
            <person name="Corcoran D."/>
            <person name="Baugh L.R."/>
            <person name="Kiontke K."/>
            <person name="Gunsalus K."/>
            <person name="Fitch D.H."/>
            <person name="Piano F."/>
        </authorList>
    </citation>
    <scope>NUCLEOTIDE SEQUENCE [LARGE SCALE GENOMIC DNA]</scope>
    <source>
        <strain evidence="7">PF1309</strain>
    </source>
</reference>
<dbReference type="PANTHER" id="PTHR13350">
    <property type="entry name" value="INTEGRATOR COMPLEX SUBUNIT 8"/>
    <property type="match status" value="1"/>
</dbReference>
<evidence type="ECO:0000313" key="7">
    <source>
        <dbReference type="EMBL" id="PAV71169.1"/>
    </source>
</evidence>
<dbReference type="Proteomes" id="UP000218231">
    <property type="component" value="Unassembled WGS sequence"/>
</dbReference>
<dbReference type="InterPro" id="IPR038751">
    <property type="entry name" value="INTS8"/>
</dbReference>
<dbReference type="OrthoDB" id="5782487at2759"/>
<dbReference type="AlphaFoldDB" id="A0A2A2KBH6"/>
<protein>
    <recommendedName>
        <fullName evidence="6">INTS8 TPR repeats domain-containing protein</fullName>
    </recommendedName>
</protein>
<evidence type="ECO:0000256" key="1">
    <source>
        <dbReference type="ARBA" id="ARBA00004123"/>
    </source>
</evidence>
<name>A0A2A2KBH6_9BILA</name>
<dbReference type="GO" id="GO:0005694">
    <property type="term" value="C:chromosome"/>
    <property type="evidence" value="ECO:0007669"/>
    <property type="project" value="UniProtKB-SubCell"/>
</dbReference>
<comment type="subcellular location">
    <subcellularLocation>
        <location evidence="2">Chromosome</location>
    </subcellularLocation>
    <subcellularLocation>
        <location evidence="1">Nucleus</location>
    </subcellularLocation>
</comment>
<dbReference type="PANTHER" id="PTHR13350:SF1">
    <property type="entry name" value="INTEGRATOR COMPLEX SUBUNIT 8"/>
    <property type="match status" value="1"/>
</dbReference>
<sequence length="973" mass="110443">MLCDNSFEEQLLHEYEGDWSEPKTNWFDYFVDRKRLQELLENDQSDNATLSELCIQFVSEALATEKEISLLDSQNDQQEDVQYINGKCACLWLCAAACFSALKWDFSQLVDRGEWSIAKSLVERLEAFLQGPSVPSPIAAFEPWITHSFTMFVYQKTTLPFPAPKIPSFSQASANETSISKQEAIKKLIGEIKERVPNALAYFTKMANSPCEMAVPAINSFLSPFVKAAPDTLEVAITGPSLVVEIPQVDFTISGIPVPAKDLANKANFEMVEYKFSNGDLSGCKHDLLKINCKMTSSDNRLIAFQPEKVNGYCTCLGLKPIFPKLAKRNEEDEMIIDQKFLTDDSNIFRKRRFYRRQAETQLDGHFKIMVAAENMARDAVEGRIIAIRPNFDDPSTTQRFVQSLIRQVPLVSDRNFVTALLHFLSANYANILEELKKYASEMLIFGGVPKPIVHIQRPPSIVVPGAQLLRVLLSSDNSYWRILIHFKLETLKAAFMEMQQEPVVTRYFHSKMLRYSDVLDEVVIGPTRSGHPINVFHLLLLSKLNQLGSLGNITQWKVYVDRYVNEMGASQNQTIAQLFALEFIRLQNNVVNSALYMPGQMISSDLPLKCPTTKSLLLVDLRSLNNIASFFIQSMATLLNMQEYEFIIKKVSSAVPQSFPLLTLVQLMAAVGQHPSNSNVVSAFVENFTHLFVRTSGKRRGDNVPQFADRDQIHKIGCLVQLLKFIREPFLLSCLLNFFTHLFNRALITEKKDKLRIYNQPKATEMFGQETPLPSAPNSEAILECLDLLLKTAIRINPVNAELLRTMGDLKYVQDELDEATCYYLETLVVSKPDCFSVTVPLSQPFINEEFWTRLRVCFTNLRLTSFAALVCQFLENDVKLQHLLKVAQTLSSSTFDSPIESFPIIWDQDVAEMLASFYEANNQQQAVDSLIDWTCKTSMNSSSPEIQAYEKRRRMTRAIQVLATHTFAVHL</sequence>
<proteinExistence type="inferred from homology"/>
<keyword evidence="4" id="KW-0158">Chromosome</keyword>
<evidence type="ECO:0000259" key="6">
    <source>
        <dbReference type="Pfam" id="PF25756"/>
    </source>
</evidence>
<dbReference type="STRING" id="2018661.A0A2A2KBH6"/>
<dbReference type="InterPro" id="IPR057980">
    <property type="entry name" value="TPR_INTS8"/>
</dbReference>
<comment type="similarity">
    <text evidence="3">Belongs to the Integrator subunit 8 family.</text>
</comment>
<evidence type="ECO:0000256" key="5">
    <source>
        <dbReference type="ARBA" id="ARBA00023242"/>
    </source>
</evidence>
<dbReference type="GO" id="GO:0032039">
    <property type="term" value="C:integrator complex"/>
    <property type="evidence" value="ECO:0007669"/>
    <property type="project" value="TreeGrafter"/>
</dbReference>
<organism evidence="7 8">
    <name type="scientific">Diploscapter pachys</name>
    <dbReference type="NCBI Taxonomy" id="2018661"/>
    <lineage>
        <taxon>Eukaryota</taxon>
        <taxon>Metazoa</taxon>
        <taxon>Ecdysozoa</taxon>
        <taxon>Nematoda</taxon>
        <taxon>Chromadorea</taxon>
        <taxon>Rhabditida</taxon>
        <taxon>Rhabditina</taxon>
        <taxon>Rhabditomorpha</taxon>
        <taxon>Rhabditoidea</taxon>
        <taxon>Rhabditidae</taxon>
        <taxon>Diploscapter</taxon>
    </lineage>
</organism>
<accession>A0A2A2KBH6</accession>
<evidence type="ECO:0000256" key="3">
    <source>
        <dbReference type="ARBA" id="ARBA00007147"/>
    </source>
</evidence>
<evidence type="ECO:0000256" key="4">
    <source>
        <dbReference type="ARBA" id="ARBA00022454"/>
    </source>
</evidence>
<dbReference type="Pfam" id="PF25756">
    <property type="entry name" value="TPR_INTS8"/>
    <property type="match status" value="1"/>
</dbReference>
<evidence type="ECO:0000313" key="8">
    <source>
        <dbReference type="Proteomes" id="UP000218231"/>
    </source>
</evidence>
<comment type="caution">
    <text evidence="7">The sequence shown here is derived from an EMBL/GenBank/DDBJ whole genome shotgun (WGS) entry which is preliminary data.</text>
</comment>
<keyword evidence="5" id="KW-0539">Nucleus</keyword>
<evidence type="ECO:0000256" key="2">
    <source>
        <dbReference type="ARBA" id="ARBA00004286"/>
    </source>
</evidence>